<proteinExistence type="predicted"/>
<dbReference type="CDD" id="cd18793">
    <property type="entry name" value="SF2_C_SNF"/>
    <property type="match status" value="1"/>
</dbReference>
<evidence type="ECO:0000313" key="3">
    <source>
        <dbReference type="EMBL" id="CAI0559889.1"/>
    </source>
</evidence>
<dbReference type="SUPFAM" id="SSF52540">
    <property type="entry name" value="P-loop containing nucleoside triphosphate hydrolases"/>
    <property type="match status" value="1"/>
</dbReference>
<accession>A0AAV0RQJ7</accession>
<dbReference type="EMBL" id="CAMGYJ010000011">
    <property type="protein sequence ID" value="CAI0559889.1"/>
    <property type="molecule type" value="Genomic_DNA"/>
</dbReference>
<dbReference type="PANTHER" id="PTHR10799">
    <property type="entry name" value="SNF2/RAD54 HELICASE FAMILY"/>
    <property type="match status" value="1"/>
</dbReference>
<evidence type="ECO:0000313" key="4">
    <source>
        <dbReference type="Proteomes" id="UP001154282"/>
    </source>
</evidence>
<dbReference type="Pfam" id="PF00271">
    <property type="entry name" value="Helicase_C"/>
    <property type="match status" value="1"/>
</dbReference>
<dbReference type="AlphaFoldDB" id="A0AAV0RQJ7"/>
<dbReference type="GO" id="GO:0016787">
    <property type="term" value="F:hydrolase activity"/>
    <property type="evidence" value="ECO:0007669"/>
    <property type="project" value="UniProtKB-KW"/>
</dbReference>
<dbReference type="PROSITE" id="PS51194">
    <property type="entry name" value="HELICASE_CTER"/>
    <property type="match status" value="1"/>
</dbReference>
<dbReference type="InterPro" id="IPR027417">
    <property type="entry name" value="P-loop_NTPase"/>
</dbReference>
<gene>
    <name evidence="3" type="ORF">LITE_LOCUS49426</name>
</gene>
<evidence type="ECO:0000259" key="2">
    <source>
        <dbReference type="PROSITE" id="PS51194"/>
    </source>
</evidence>
<name>A0AAV0RQJ7_9ROSI</name>
<feature type="domain" description="Helicase C-terminal" evidence="2">
    <location>
        <begin position="16"/>
        <end position="173"/>
    </location>
</feature>
<dbReference type="InterPro" id="IPR049730">
    <property type="entry name" value="SNF2/RAD54-like_C"/>
</dbReference>
<dbReference type="Proteomes" id="UP001154282">
    <property type="component" value="Unassembled WGS sequence"/>
</dbReference>
<evidence type="ECO:0000256" key="1">
    <source>
        <dbReference type="ARBA" id="ARBA00022801"/>
    </source>
</evidence>
<dbReference type="SMART" id="SM00490">
    <property type="entry name" value="HELICc"/>
    <property type="match status" value="1"/>
</dbReference>
<dbReference type="InterPro" id="IPR001650">
    <property type="entry name" value="Helicase_C-like"/>
</dbReference>
<keyword evidence="1" id="KW-0378">Hydrolase</keyword>
<comment type="caution">
    <text evidence="3">The sequence shown here is derived from an EMBL/GenBank/DDBJ whole genome shotgun (WGS) entry which is preliminary data.</text>
</comment>
<organism evidence="3 4">
    <name type="scientific">Linum tenue</name>
    <dbReference type="NCBI Taxonomy" id="586396"/>
    <lineage>
        <taxon>Eukaryota</taxon>
        <taxon>Viridiplantae</taxon>
        <taxon>Streptophyta</taxon>
        <taxon>Embryophyta</taxon>
        <taxon>Tracheophyta</taxon>
        <taxon>Spermatophyta</taxon>
        <taxon>Magnoliopsida</taxon>
        <taxon>eudicotyledons</taxon>
        <taxon>Gunneridae</taxon>
        <taxon>Pentapetalae</taxon>
        <taxon>rosids</taxon>
        <taxon>fabids</taxon>
        <taxon>Malpighiales</taxon>
        <taxon>Linaceae</taxon>
        <taxon>Linum</taxon>
    </lineage>
</organism>
<keyword evidence="4" id="KW-1185">Reference proteome</keyword>
<dbReference type="Gene3D" id="3.40.50.300">
    <property type="entry name" value="P-loop containing nucleotide triphosphate hydrolases"/>
    <property type="match status" value="1"/>
</dbReference>
<protein>
    <recommendedName>
        <fullName evidence="2">Helicase C-terminal domain-containing protein</fullName>
    </recommendedName>
</protein>
<sequence>MRQIDEITRASGKFELLDRLLPKLRATGHRILLFSQMTKLMNILEIYLRLHGYMYLRLDGTTKTEERGAKLKQFNAPDSPYFMFLLSTRAGGLGLNLQTADTVIMFDSDWNPQMDQQAEDRAHRIGQKKEVRVFVLVSVGSIEEVILERAKQKMGIDAKVIQAGLFNTTSTGM</sequence>
<reference evidence="3" key="1">
    <citation type="submission" date="2022-08" db="EMBL/GenBank/DDBJ databases">
        <authorList>
            <person name="Gutierrez-Valencia J."/>
        </authorList>
    </citation>
    <scope>NUCLEOTIDE SEQUENCE</scope>
</reference>